<evidence type="ECO:0000259" key="1">
    <source>
        <dbReference type="Pfam" id="PF06985"/>
    </source>
</evidence>
<evidence type="ECO:0000313" key="2">
    <source>
        <dbReference type="EMBL" id="KAK4173663.1"/>
    </source>
</evidence>
<dbReference type="InterPro" id="IPR010730">
    <property type="entry name" value="HET"/>
</dbReference>
<dbReference type="Pfam" id="PF26639">
    <property type="entry name" value="Het-6_barrel"/>
    <property type="match status" value="1"/>
</dbReference>
<organism evidence="2 3">
    <name type="scientific">Triangularia setosa</name>
    <dbReference type="NCBI Taxonomy" id="2587417"/>
    <lineage>
        <taxon>Eukaryota</taxon>
        <taxon>Fungi</taxon>
        <taxon>Dikarya</taxon>
        <taxon>Ascomycota</taxon>
        <taxon>Pezizomycotina</taxon>
        <taxon>Sordariomycetes</taxon>
        <taxon>Sordariomycetidae</taxon>
        <taxon>Sordariales</taxon>
        <taxon>Podosporaceae</taxon>
        <taxon>Triangularia</taxon>
    </lineage>
</organism>
<protein>
    <submittedName>
        <fullName evidence="2">Heterokaryon incompatibility protein</fullName>
    </submittedName>
</protein>
<sequence length="736" mass="83118">MTQSARKYEPLNHHDSSIRLLRLLPGRWIDSIHCELQTVSLDDNPAYDALSYVWGNPQKKAPIIIDRSPVEATKNLIAALRRLRSSIDVKVLWVDAICINQADNNEKTHQIGMMARIYKSAADVQVFLGESGVLDLIPEEEQALWDEPPKLCWVRDVTMLIQTEHPPQKVGLDSRGVIIDYLEYVKSLKLHSDPGYEPVNVEKFPMWAIWEPEGGLDKTDQKRVDEFFARQQDAAHDQIGELSPLQRLRDNQAGAFAIMKMLSNGRCLKTCCRGPLDSPAWTGALEVLEHLISQPWWSRAWVLQEAILPQRDVLAIYSEITVPMGLIEDSGAILPRHYERGDCCKRFWNSLPQRQKGTLQAFAYPTGQLEGIRETLSSLKMKEIEMLKYLLNKTRFKEATDPRDKVYGLLGLLTNCDEPTNLTADYNLSTKDLYIKIAMQMTNFSQSLSILHHHELPSSPIASDLPSWVPCWGPTYGSLTPFQIGERTVNFRAWPPSPDNMLHLAIDTTLYPDALVVEGKFVSKITAITHSTTNSPNISFLDRLNSLETFFRVDHLTGNPFALYPFTSPPEPITASFARTLLSDQVFEISYAFKSGQVVFERAFPGDVQMFRLAQQILHAQEVGQELVLILPDGTVMDDEAKAHVVRHAEENFWYANEGRVFFQTAEGHFGSGPRETKVGDEAWIVLGSLVPLVLRRAAEGDDYRELVGYGYVHGIMDGEAVPGADREGKREVYLV</sequence>
<keyword evidence="3" id="KW-1185">Reference proteome</keyword>
<comment type="caution">
    <text evidence="2">The sequence shown here is derived from an EMBL/GenBank/DDBJ whole genome shotgun (WGS) entry which is preliminary data.</text>
</comment>
<name>A0AAN7A4E8_9PEZI</name>
<reference evidence="2" key="1">
    <citation type="journal article" date="2023" name="Mol. Phylogenet. Evol.">
        <title>Genome-scale phylogeny and comparative genomics of the fungal order Sordariales.</title>
        <authorList>
            <person name="Hensen N."/>
            <person name="Bonometti L."/>
            <person name="Westerberg I."/>
            <person name="Brannstrom I.O."/>
            <person name="Guillou S."/>
            <person name="Cros-Aarteil S."/>
            <person name="Calhoun S."/>
            <person name="Haridas S."/>
            <person name="Kuo A."/>
            <person name="Mondo S."/>
            <person name="Pangilinan J."/>
            <person name="Riley R."/>
            <person name="LaButti K."/>
            <person name="Andreopoulos B."/>
            <person name="Lipzen A."/>
            <person name="Chen C."/>
            <person name="Yan M."/>
            <person name="Daum C."/>
            <person name="Ng V."/>
            <person name="Clum A."/>
            <person name="Steindorff A."/>
            <person name="Ohm R.A."/>
            <person name="Martin F."/>
            <person name="Silar P."/>
            <person name="Natvig D.O."/>
            <person name="Lalanne C."/>
            <person name="Gautier V."/>
            <person name="Ament-Velasquez S.L."/>
            <person name="Kruys A."/>
            <person name="Hutchinson M.I."/>
            <person name="Powell A.J."/>
            <person name="Barry K."/>
            <person name="Miller A.N."/>
            <person name="Grigoriev I.V."/>
            <person name="Debuchy R."/>
            <person name="Gladieux P."/>
            <person name="Hiltunen Thoren M."/>
            <person name="Johannesson H."/>
        </authorList>
    </citation>
    <scope>NUCLEOTIDE SEQUENCE</scope>
    <source>
        <strain evidence="2">CBS 892.96</strain>
    </source>
</reference>
<gene>
    <name evidence="2" type="ORF">QBC36DRAFT_303473</name>
</gene>
<dbReference type="InterPro" id="IPR052895">
    <property type="entry name" value="HetReg/Transcr_Mod"/>
</dbReference>
<dbReference type="Proteomes" id="UP001302321">
    <property type="component" value="Unassembled WGS sequence"/>
</dbReference>
<reference evidence="2" key="2">
    <citation type="submission" date="2023-05" db="EMBL/GenBank/DDBJ databases">
        <authorList>
            <consortium name="Lawrence Berkeley National Laboratory"/>
            <person name="Steindorff A."/>
            <person name="Hensen N."/>
            <person name="Bonometti L."/>
            <person name="Westerberg I."/>
            <person name="Brannstrom I.O."/>
            <person name="Guillou S."/>
            <person name="Cros-Aarteil S."/>
            <person name="Calhoun S."/>
            <person name="Haridas S."/>
            <person name="Kuo A."/>
            <person name="Mondo S."/>
            <person name="Pangilinan J."/>
            <person name="Riley R."/>
            <person name="Labutti K."/>
            <person name="Andreopoulos B."/>
            <person name="Lipzen A."/>
            <person name="Chen C."/>
            <person name="Yanf M."/>
            <person name="Daum C."/>
            <person name="Ng V."/>
            <person name="Clum A."/>
            <person name="Ohm R."/>
            <person name="Martin F."/>
            <person name="Silar P."/>
            <person name="Natvig D."/>
            <person name="Lalanne C."/>
            <person name="Gautier V."/>
            <person name="Ament-Velasquez S.L."/>
            <person name="Kruys A."/>
            <person name="Hutchinson M.I."/>
            <person name="Powell A.J."/>
            <person name="Barry K."/>
            <person name="Miller A.N."/>
            <person name="Grigoriev I.V."/>
            <person name="Debuchy R."/>
            <person name="Gladieux P."/>
            <person name="Thoren M.H."/>
            <person name="Johannesson H."/>
        </authorList>
    </citation>
    <scope>NUCLEOTIDE SEQUENCE</scope>
    <source>
        <strain evidence="2">CBS 892.96</strain>
    </source>
</reference>
<feature type="domain" description="Heterokaryon incompatibility" evidence="1">
    <location>
        <begin position="47"/>
        <end position="133"/>
    </location>
</feature>
<dbReference type="EMBL" id="MU866328">
    <property type="protein sequence ID" value="KAK4173663.1"/>
    <property type="molecule type" value="Genomic_DNA"/>
</dbReference>
<evidence type="ECO:0000313" key="3">
    <source>
        <dbReference type="Proteomes" id="UP001302321"/>
    </source>
</evidence>
<dbReference type="AlphaFoldDB" id="A0AAN7A4E8"/>
<dbReference type="PANTHER" id="PTHR24148:SF82">
    <property type="entry name" value="HETEROKARYON INCOMPATIBILITY DOMAIN-CONTAINING PROTEIN"/>
    <property type="match status" value="1"/>
</dbReference>
<dbReference type="Pfam" id="PF06985">
    <property type="entry name" value="HET"/>
    <property type="match status" value="1"/>
</dbReference>
<proteinExistence type="predicted"/>
<accession>A0AAN7A4E8</accession>
<dbReference type="PANTHER" id="PTHR24148">
    <property type="entry name" value="ANKYRIN REPEAT DOMAIN-CONTAINING PROTEIN 39 HOMOLOG-RELATED"/>
    <property type="match status" value="1"/>
</dbReference>